<keyword evidence="3" id="KW-1185">Reference proteome</keyword>
<dbReference type="OrthoDB" id="10010954at2759"/>
<evidence type="ECO:0008006" key="4">
    <source>
        <dbReference type="Google" id="ProtNLM"/>
    </source>
</evidence>
<evidence type="ECO:0000313" key="3">
    <source>
        <dbReference type="Proteomes" id="UP000073492"/>
    </source>
</evidence>
<accession>A0A139ISA0</accession>
<proteinExistence type="predicted"/>
<name>A0A139ISA0_9PEZI</name>
<evidence type="ECO:0000313" key="2">
    <source>
        <dbReference type="EMBL" id="KXT17472.1"/>
    </source>
</evidence>
<protein>
    <recommendedName>
        <fullName evidence="4">SnoaL-like domain-containing protein</fullName>
    </recommendedName>
</protein>
<keyword evidence="1" id="KW-0732">Signal</keyword>
<feature type="chain" id="PRO_5007297675" description="SnoaL-like domain-containing protein" evidence="1">
    <location>
        <begin position="21"/>
        <end position="320"/>
    </location>
</feature>
<dbReference type="EMBL" id="LFZO01000020">
    <property type="protein sequence ID" value="KXT17472.1"/>
    <property type="molecule type" value="Genomic_DNA"/>
</dbReference>
<dbReference type="AlphaFoldDB" id="A0A139ISA0"/>
<gene>
    <name evidence="2" type="ORF">AC579_5739</name>
</gene>
<evidence type="ECO:0000256" key="1">
    <source>
        <dbReference type="SAM" id="SignalP"/>
    </source>
</evidence>
<organism evidence="2 3">
    <name type="scientific">Pseudocercospora musae</name>
    <dbReference type="NCBI Taxonomy" id="113226"/>
    <lineage>
        <taxon>Eukaryota</taxon>
        <taxon>Fungi</taxon>
        <taxon>Dikarya</taxon>
        <taxon>Ascomycota</taxon>
        <taxon>Pezizomycotina</taxon>
        <taxon>Dothideomycetes</taxon>
        <taxon>Dothideomycetidae</taxon>
        <taxon>Mycosphaerellales</taxon>
        <taxon>Mycosphaerellaceae</taxon>
        <taxon>Pseudocercospora</taxon>
    </lineage>
</organism>
<sequence>MPFLQSFLSVLFASIAFVAAHGNGEHSQFPQKRALPDYAQRNLKTIQKIYNITVYPNNMQIVNEGAKAVPPGLFNEKATGRVNPVGNFSGFDDSIEYFFALAPVPQQEQGLAFYKAEVVEFISGCPEVASSLVYLRTGHVDPNTGELDDSKPKTTLAQVAFWRFDDQGRVLKYHAWIPNLEKWTRVAIGQDFTNLLTQKVTSAVLCPTIQKQCTGKNKQYDNALDCIAKLETKPFGSFDEAWGDNIACRIIHLILTKVRPEVHCPHVGPNGGAPPDNYKCVNIDYSVEYFNDAELFGAPEGDVFTCGGPLLGAMKMPSMR</sequence>
<dbReference type="Proteomes" id="UP000073492">
    <property type="component" value="Unassembled WGS sequence"/>
</dbReference>
<feature type="signal peptide" evidence="1">
    <location>
        <begin position="1"/>
        <end position="20"/>
    </location>
</feature>
<comment type="caution">
    <text evidence="2">The sequence shown here is derived from an EMBL/GenBank/DDBJ whole genome shotgun (WGS) entry which is preliminary data.</text>
</comment>
<reference evidence="2 3" key="1">
    <citation type="submission" date="2015-07" db="EMBL/GenBank/DDBJ databases">
        <title>Comparative genomics of the Sigatoka disease complex on banana suggests a link between parallel evolutionary changes in Pseudocercospora fijiensis and Pseudocercospora eumusae and increased virulence on the banana host.</title>
        <authorList>
            <person name="Chang T.-C."/>
            <person name="Salvucci A."/>
            <person name="Crous P.W."/>
            <person name="Stergiopoulos I."/>
        </authorList>
    </citation>
    <scope>NUCLEOTIDE SEQUENCE [LARGE SCALE GENOMIC DNA]</scope>
    <source>
        <strain evidence="2 3">CBS 116634</strain>
    </source>
</reference>